<dbReference type="AlphaFoldDB" id="A0A1L7XSX9"/>
<feature type="region of interest" description="Disordered" evidence="1">
    <location>
        <begin position="669"/>
        <end position="714"/>
    </location>
</feature>
<evidence type="ECO:0000256" key="1">
    <source>
        <dbReference type="SAM" id="MobiDB-lite"/>
    </source>
</evidence>
<feature type="compositionally biased region" description="Polar residues" evidence="1">
    <location>
        <begin position="114"/>
        <end position="135"/>
    </location>
</feature>
<dbReference type="PANTHER" id="PTHR42037">
    <property type="match status" value="1"/>
</dbReference>
<dbReference type="InterPro" id="IPR027796">
    <property type="entry name" value="OTT_1508_deam-like"/>
</dbReference>
<dbReference type="STRING" id="576137.A0A1L7XSX9"/>
<accession>A0A1L7XSX9</accession>
<dbReference type="Proteomes" id="UP000184330">
    <property type="component" value="Unassembled WGS sequence"/>
</dbReference>
<dbReference type="OrthoDB" id="3251507at2759"/>
<organism evidence="2 3">
    <name type="scientific">Phialocephala subalpina</name>
    <dbReference type="NCBI Taxonomy" id="576137"/>
    <lineage>
        <taxon>Eukaryota</taxon>
        <taxon>Fungi</taxon>
        <taxon>Dikarya</taxon>
        <taxon>Ascomycota</taxon>
        <taxon>Pezizomycotina</taxon>
        <taxon>Leotiomycetes</taxon>
        <taxon>Helotiales</taxon>
        <taxon>Mollisiaceae</taxon>
        <taxon>Phialocephala</taxon>
        <taxon>Phialocephala fortinii species complex</taxon>
    </lineage>
</organism>
<feature type="compositionally biased region" description="Basic and acidic residues" evidence="1">
    <location>
        <begin position="100"/>
        <end position="113"/>
    </location>
</feature>
<sequence>MAKRRKSTPTAAPLPPTAMPSASAASQVQPTSSTLKSKKKKASQAPATPKKGRQAEASQSSVQHAPETPKSVSPASTSKKPLQTPARNVMVTLSSPQKGKGIEKPETPNRTHPETTSSTSSNGVALASMSDSTSRLGAPRQAPEVQSDSTPTIATIKSSLDEAIFRLAAATPVPISPIVERQFYESQLLLYVLEKVRGEHRKRQNYHGELDQDETELRRSFVDKLAYICDFKKGGSTVTALALQKTYQGVIFWLAANETIKPKLIDFLRQVLQLLKKVEVGASRKATETQLLALIVPFNKDRLDYYWTALSQNLPLFVERLEALEGSTNGKPTQKELKLLKNLLSGLPRLSKERVDLVKECFEARKTPAFETLAQLTASGKAHSKFFDDIRHLLGRLGEHVKATKTIVSAALRFPGILDEFEIQVRVSPPSSCYFQSPYSITLDGMAGRIFAKEYEIVHYQEALDALERISNGALLGRLQQECCFKTRVHAELLLVDLFYWHQFEFIDDDSYIGCSKPACFNCFQYILAHPGNFVLPACHNKLYLAWRTPDILEENVSVSTAIKIREAITSKMNSSIRAELRRQIDGRYARKAAQYDSVTGTSSSIQGGMVKPLTNESEDEEDSEYASAQEDLPSRRDSPSRYLSKANPPYPPNLTKKFIMRFIQPLRSHQPKTNSETSPSVPRAFFISSPERTEGHLPINQRGNLYRSRQKGL</sequence>
<evidence type="ECO:0000313" key="2">
    <source>
        <dbReference type="EMBL" id="CZR68077.1"/>
    </source>
</evidence>
<reference evidence="2 3" key="1">
    <citation type="submission" date="2016-03" db="EMBL/GenBank/DDBJ databases">
        <authorList>
            <person name="Ploux O."/>
        </authorList>
    </citation>
    <scope>NUCLEOTIDE SEQUENCE [LARGE SCALE GENOMIC DNA]</scope>
    <source>
        <strain evidence="2 3">UAMH 11012</strain>
    </source>
</reference>
<gene>
    <name evidence="2" type="ORF">PAC_17976</name>
</gene>
<proteinExistence type="predicted"/>
<feature type="compositionally biased region" description="Polar residues" evidence="1">
    <location>
        <begin position="672"/>
        <end position="681"/>
    </location>
</feature>
<dbReference type="Pfam" id="PF14441">
    <property type="entry name" value="OTT_1508_deam"/>
    <property type="match status" value="1"/>
</dbReference>
<name>A0A1L7XSX9_9HELO</name>
<keyword evidence="3" id="KW-1185">Reference proteome</keyword>
<feature type="region of interest" description="Disordered" evidence="1">
    <location>
        <begin position="1"/>
        <end position="150"/>
    </location>
</feature>
<protein>
    <submittedName>
        <fullName evidence="2">Uncharacterized protein</fullName>
    </submittedName>
</protein>
<evidence type="ECO:0000313" key="3">
    <source>
        <dbReference type="Proteomes" id="UP000184330"/>
    </source>
</evidence>
<dbReference type="PANTHER" id="PTHR42037:SF1">
    <property type="match status" value="1"/>
</dbReference>
<feature type="compositionally biased region" description="Low complexity" evidence="1">
    <location>
        <begin position="19"/>
        <end position="35"/>
    </location>
</feature>
<feature type="compositionally biased region" description="Polar residues" evidence="1">
    <location>
        <begin position="70"/>
        <end position="81"/>
    </location>
</feature>
<dbReference type="EMBL" id="FJOG01000050">
    <property type="protein sequence ID" value="CZR68077.1"/>
    <property type="molecule type" value="Genomic_DNA"/>
</dbReference>
<feature type="region of interest" description="Disordered" evidence="1">
    <location>
        <begin position="600"/>
        <end position="656"/>
    </location>
</feature>